<evidence type="ECO:0000259" key="5">
    <source>
        <dbReference type="SMART" id="SM00388"/>
    </source>
</evidence>
<keyword evidence="4" id="KW-0418">Kinase</keyword>
<dbReference type="GO" id="GO:0000156">
    <property type="term" value="F:phosphorelay response regulator activity"/>
    <property type="evidence" value="ECO:0007669"/>
    <property type="project" value="TreeGrafter"/>
</dbReference>
<dbReference type="InterPro" id="IPR036097">
    <property type="entry name" value="HisK_dim/P_sf"/>
</dbReference>
<reference evidence="6 7" key="1">
    <citation type="journal article" date="2019" name="Science">
        <title>Social genes are selection hotspots in kin groups of a soil microbe.</title>
        <authorList>
            <person name="Wielgoss S."/>
            <person name="Wolfensberger R."/>
            <person name="Sun L."/>
            <person name="Fiegna F."/>
            <person name="Velicer G.J."/>
        </authorList>
    </citation>
    <scope>NUCLEOTIDE SEQUENCE [LARGE SCALE GENOMIC DNA]</scope>
    <source>
        <strain evidence="6 7">MC3.5.9c15</strain>
    </source>
</reference>
<dbReference type="SMART" id="SM00388">
    <property type="entry name" value="HisKA"/>
    <property type="match status" value="1"/>
</dbReference>
<evidence type="ECO:0000256" key="3">
    <source>
        <dbReference type="ARBA" id="ARBA00022679"/>
    </source>
</evidence>
<dbReference type="InterPro" id="IPR003661">
    <property type="entry name" value="HisK_dim/P_dom"/>
</dbReference>
<organism evidence="6 7">
    <name type="scientific">Myxococcus xanthus</name>
    <dbReference type="NCBI Taxonomy" id="34"/>
    <lineage>
        <taxon>Bacteria</taxon>
        <taxon>Pseudomonadati</taxon>
        <taxon>Myxococcota</taxon>
        <taxon>Myxococcia</taxon>
        <taxon>Myxococcales</taxon>
        <taxon>Cystobacterineae</taxon>
        <taxon>Myxococcaceae</taxon>
        <taxon>Myxococcus</taxon>
    </lineage>
</organism>
<dbReference type="PANTHER" id="PTHR42878:SF15">
    <property type="entry name" value="BACTERIOPHYTOCHROME"/>
    <property type="match status" value="1"/>
</dbReference>
<comment type="catalytic activity">
    <reaction evidence="1">
        <text>ATP + protein L-histidine = ADP + protein N-phospho-L-histidine.</text>
        <dbReference type="EC" id="2.7.13.3"/>
    </reaction>
</comment>
<dbReference type="RefSeq" id="WP_140786711.1">
    <property type="nucleotide sequence ID" value="NZ_CP017170.1"/>
</dbReference>
<dbReference type="SUPFAM" id="SSF47384">
    <property type="entry name" value="Homodimeric domain of signal transducing histidine kinase"/>
    <property type="match status" value="1"/>
</dbReference>
<sequence>MLGAVLAWLGRRQVVTLAGESEALLERARAQADAPRASEARLEARVVQRTQELTLANQELESFSDSVSHDLRAPLRAVDGFSLALQEEDGARLSEEGHEHLRRLRAAVVRMGQLIDDLLRLSRISRIEPRHAPVDLSALASVVAGS</sequence>
<accession>A0AAE6FUT5</accession>
<dbReference type="PANTHER" id="PTHR42878">
    <property type="entry name" value="TWO-COMPONENT HISTIDINE KINASE"/>
    <property type="match status" value="1"/>
</dbReference>
<dbReference type="GO" id="GO:0030295">
    <property type="term" value="F:protein kinase activator activity"/>
    <property type="evidence" value="ECO:0007669"/>
    <property type="project" value="TreeGrafter"/>
</dbReference>
<protein>
    <recommendedName>
        <fullName evidence="2">histidine kinase</fullName>
        <ecNumber evidence="2">2.7.13.3</ecNumber>
    </recommendedName>
</protein>
<dbReference type="Proteomes" id="UP000320179">
    <property type="component" value="Chromosome"/>
</dbReference>
<feature type="domain" description="Signal transduction histidine kinase dimerisation/phosphoacceptor" evidence="5">
    <location>
        <begin position="59"/>
        <end position="127"/>
    </location>
</feature>
<proteinExistence type="predicted"/>
<gene>
    <name evidence="6" type="ORF">BHS09_01245</name>
</gene>
<dbReference type="InterPro" id="IPR050351">
    <property type="entry name" value="BphY/WalK/GraS-like"/>
</dbReference>
<dbReference type="AlphaFoldDB" id="A0AAE6FUT5"/>
<dbReference type="Pfam" id="PF00512">
    <property type="entry name" value="HisKA"/>
    <property type="match status" value="1"/>
</dbReference>
<dbReference type="FunFam" id="1.10.287.130:FF:000101">
    <property type="entry name" value="Sensor histidine kinase"/>
    <property type="match status" value="1"/>
</dbReference>
<evidence type="ECO:0000313" key="7">
    <source>
        <dbReference type="Proteomes" id="UP000320179"/>
    </source>
</evidence>
<dbReference type="Gene3D" id="1.10.287.130">
    <property type="match status" value="1"/>
</dbReference>
<evidence type="ECO:0000256" key="2">
    <source>
        <dbReference type="ARBA" id="ARBA00012438"/>
    </source>
</evidence>
<dbReference type="CDD" id="cd00082">
    <property type="entry name" value="HisKA"/>
    <property type="match status" value="1"/>
</dbReference>
<evidence type="ECO:0000313" key="6">
    <source>
        <dbReference type="EMBL" id="QDE65742.1"/>
    </source>
</evidence>
<evidence type="ECO:0000256" key="4">
    <source>
        <dbReference type="ARBA" id="ARBA00022777"/>
    </source>
</evidence>
<evidence type="ECO:0000256" key="1">
    <source>
        <dbReference type="ARBA" id="ARBA00000085"/>
    </source>
</evidence>
<dbReference type="GO" id="GO:0007234">
    <property type="term" value="P:osmosensory signaling via phosphorelay pathway"/>
    <property type="evidence" value="ECO:0007669"/>
    <property type="project" value="TreeGrafter"/>
</dbReference>
<keyword evidence="3" id="KW-0808">Transferase</keyword>
<dbReference type="EC" id="2.7.13.3" evidence="2"/>
<dbReference type="GO" id="GO:0000155">
    <property type="term" value="F:phosphorelay sensor kinase activity"/>
    <property type="evidence" value="ECO:0007669"/>
    <property type="project" value="InterPro"/>
</dbReference>
<name>A0AAE6FUT5_MYXXA</name>
<dbReference type="EMBL" id="CP017174">
    <property type="protein sequence ID" value="QDE65742.1"/>
    <property type="molecule type" value="Genomic_DNA"/>
</dbReference>